<evidence type="ECO:0000313" key="1">
    <source>
        <dbReference type="EMBL" id="MBU8867732.1"/>
    </source>
</evidence>
<proteinExistence type="predicted"/>
<accession>A0ABS6I7N3</accession>
<gene>
    <name evidence="1" type="ORF">KSW38_15695</name>
</gene>
<evidence type="ECO:0000313" key="2">
    <source>
        <dbReference type="Proteomes" id="UP000824166"/>
    </source>
</evidence>
<protein>
    <submittedName>
        <fullName evidence="1">Uncharacterized protein</fullName>
    </submittedName>
</protein>
<organism evidence="1 2">
    <name type="scientific">Paenarthrobacter aromaticivorans</name>
    <dbReference type="NCBI Taxonomy" id="2849150"/>
    <lineage>
        <taxon>Bacteria</taxon>
        <taxon>Bacillati</taxon>
        <taxon>Actinomycetota</taxon>
        <taxon>Actinomycetes</taxon>
        <taxon>Micrococcales</taxon>
        <taxon>Micrococcaceae</taxon>
        <taxon>Paenarthrobacter</taxon>
    </lineage>
</organism>
<comment type="caution">
    <text evidence="1">The sequence shown here is derived from an EMBL/GenBank/DDBJ whole genome shotgun (WGS) entry which is preliminary data.</text>
</comment>
<name>A0ABS6I7N3_9MICC</name>
<sequence>MHPLDLDAAGGEYGDGVGFLGLVGADLGVDVAGVFIPGVVDERVPTKQSPVLAGTFS</sequence>
<dbReference type="Proteomes" id="UP000824166">
    <property type="component" value="Unassembled WGS sequence"/>
</dbReference>
<reference evidence="1 2" key="1">
    <citation type="submission" date="2021-06" db="EMBL/GenBank/DDBJ databases">
        <authorList>
            <person name="Jeong J.W."/>
        </authorList>
    </citation>
    <scope>NUCLEOTIDE SEQUENCE [LARGE SCALE GENOMIC DNA]</scope>
    <source>
        <strain evidence="1 2">MMS21-TAE1-1</strain>
    </source>
</reference>
<keyword evidence="2" id="KW-1185">Reference proteome</keyword>
<dbReference type="EMBL" id="JAHOPC010000010">
    <property type="protein sequence ID" value="MBU8867732.1"/>
    <property type="molecule type" value="Genomic_DNA"/>
</dbReference>